<evidence type="ECO:0000256" key="5">
    <source>
        <dbReference type="ARBA" id="ARBA00049288"/>
    </source>
</evidence>
<dbReference type="Gene3D" id="1.10.580.10">
    <property type="entry name" value="Citrate Synthase, domain 1"/>
    <property type="match status" value="1"/>
</dbReference>
<dbReference type="Pfam" id="PF00285">
    <property type="entry name" value="Citrate_synt"/>
    <property type="match status" value="1"/>
</dbReference>
<evidence type="ECO:0000256" key="9">
    <source>
        <dbReference type="RuleBase" id="RU003370"/>
    </source>
</evidence>
<dbReference type="InterPro" id="IPR002020">
    <property type="entry name" value="Citrate_synthase"/>
</dbReference>
<name>A0A0G9JXB2_9BACT</name>
<reference evidence="11 12" key="1">
    <citation type="submission" date="2014-01" db="EMBL/GenBank/DDBJ databases">
        <title>Development of a Comparative Genomic Fingerprinting Assay for High Resolution Genotyping of Arcobacter butzleri.</title>
        <authorList>
            <person name="Webb A.L."/>
            <person name="Inglis G.D."/>
            <person name="Kruczkiewicz P."/>
            <person name="Selinger L.B."/>
            <person name="Taboada E.N."/>
        </authorList>
    </citation>
    <scope>NUCLEOTIDE SEQUENCE [LARGE SCALE GENOMIC DNA]</scope>
    <source>
        <strain evidence="11 12">L348</strain>
    </source>
</reference>
<evidence type="ECO:0000256" key="4">
    <source>
        <dbReference type="ARBA" id="ARBA00022679"/>
    </source>
</evidence>
<evidence type="ECO:0000256" key="8">
    <source>
        <dbReference type="PIRSR" id="PIRSR001369-1"/>
    </source>
</evidence>
<dbReference type="GO" id="GO:0036440">
    <property type="term" value="F:citrate synthase activity"/>
    <property type="evidence" value="ECO:0007669"/>
    <property type="project" value="UniProtKB-EC"/>
</dbReference>
<dbReference type="GO" id="GO:0006099">
    <property type="term" value="P:tricarboxylic acid cycle"/>
    <property type="evidence" value="ECO:0007669"/>
    <property type="project" value="UniProtKB-UniRule"/>
</dbReference>
<dbReference type="NCBIfam" id="TIGR01798">
    <property type="entry name" value="cit_synth_I"/>
    <property type="match status" value="1"/>
</dbReference>
<organism evidence="11 12">
    <name type="scientific">Aliarcobacter butzleri L348</name>
    <dbReference type="NCBI Taxonomy" id="1447256"/>
    <lineage>
        <taxon>Bacteria</taxon>
        <taxon>Pseudomonadati</taxon>
        <taxon>Campylobacterota</taxon>
        <taxon>Epsilonproteobacteria</taxon>
        <taxon>Campylobacterales</taxon>
        <taxon>Arcobacteraceae</taxon>
        <taxon>Aliarcobacter</taxon>
    </lineage>
</organism>
<dbReference type="InterPro" id="IPR016143">
    <property type="entry name" value="Citrate_synth-like_sm_a-sub"/>
</dbReference>
<protein>
    <recommendedName>
        <fullName evidence="6 7">Citrate synthase</fullName>
    </recommendedName>
</protein>
<keyword evidence="4 7" id="KW-0808">Transferase</keyword>
<dbReference type="PRINTS" id="PR00143">
    <property type="entry name" value="CITRTSNTHASE"/>
</dbReference>
<dbReference type="PATRIC" id="fig|1447256.3.peg.1805"/>
<comment type="caution">
    <text evidence="11">The sequence shown here is derived from an EMBL/GenBank/DDBJ whole genome shotgun (WGS) entry which is preliminary data.</text>
</comment>
<dbReference type="PROSITE" id="PS00480">
    <property type="entry name" value="CITRATE_SYNTHASE"/>
    <property type="match status" value="1"/>
</dbReference>
<evidence type="ECO:0000256" key="2">
    <source>
        <dbReference type="ARBA" id="ARBA00010566"/>
    </source>
</evidence>
<comment type="pathway">
    <text evidence="1 9">Carbohydrate metabolism; tricarboxylic acid cycle; isocitrate from oxaloacetate: step 1/2.</text>
</comment>
<dbReference type="InterPro" id="IPR016142">
    <property type="entry name" value="Citrate_synth-like_lrg_a-sub"/>
</dbReference>
<keyword evidence="3 9" id="KW-0816">Tricarboxylic acid cycle</keyword>
<evidence type="ECO:0000256" key="7">
    <source>
        <dbReference type="PIRNR" id="PIRNR001369"/>
    </source>
</evidence>
<dbReference type="InterPro" id="IPR010953">
    <property type="entry name" value="Citrate_synthase_typ-I"/>
</dbReference>
<evidence type="ECO:0000256" key="10">
    <source>
        <dbReference type="RuleBase" id="RU003406"/>
    </source>
</evidence>
<dbReference type="GO" id="GO:0005737">
    <property type="term" value="C:cytoplasm"/>
    <property type="evidence" value="ECO:0007669"/>
    <property type="project" value="InterPro"/>
</dbReference>
<proteinExistence type="inferred from homology"/>
<evidence type="ECO:0000313" key="11">
    <source>
        <dbReference type="EMBL" id="KLD98214.1"/>
    </source>
</evidence>
<dbReference type="InterPro" id="IPR024176">
    <property type="entry name" value="Citrate_synthase_bac-typ"/>
</dbReference>
<feature type="active site" evidence="8">
    <location>
        <position position="374"/>
    </location>
</feature>
<sequence length="428" mass="48172">MPKNTMTFTDNRNGKTYEYNIVDGTRGPSVVDISTFYKDSGMFTYDPGYTSTASCESKITFIDGENSELRYRGYDITELAGKHSFLDVAYLLMRGKLPTPEASKNFDLEIRHRSFLNEGIIRLFDALPDGAHPMATMGAATMALSAFYKDHLHLEDEDAFKMMRRRILAKMPVIAAMAYRNSIGTPLIYPDVNRYFTENFLYMLRAYPGGRMKYLGDGKNQEITQIEVDALDAILTLHADHEQNASTTTVRNVGSTEAHPYVAIASGISALWGSAHGGANEKVMDQLKLIGDVKNVPTYIAKAKDKNDPFRLMGFGHRVYKNRDPRAETLKGLQDKLREKLNLDSKLLDIAAAVEKAALSDDYFKERGLYPNIDFYSGVILTALKIPVEMFTPIFVIGRTPGWLAQWSELKQDPKHKIARPRQLYTGN</sequence>
<dbReference type="InterPro" id="IPR036969">
    <property type="entry name" value="Citrate_synthase_sf"/>
</dbReference>
<dbReference type="Proteomes" id="UP000035514">
    <property type="component" value="Unassembled WGS sequence"/>
</dbReference>
<gene>
    <name evidence="11" type="primary">gltA</name>
    <name evidence="11" type="ORF">AA20_09240</name>
</gene>
<evidence type="ECO:0000256" key="1">
    <source>
        <dbReference type="ARBA" id="ARBA00004751"/>
    </source>
</evidence>
<accession>A0A0G9JXB2</accession>
<evidence type="ECO:0000256" key="6">
    <source>
        <dbReference type="NCBIfam" id="TIGR01798"/>
    </source>
</evidence>
<feature type="active site" evidence="8">
    <location>
        <position position="317"/>
    </location>
</feature>
<dbReference type="AlphaFoldDB" id="A0A0G9JXB2"/>
<evidence type="ECO:0000313" key="12">
    <source>
        <dbReference type="Proteomes" id="UP000035514"/>
    </source>
</evidence>
<dbReference type="PIRSF" id="PIRSF001369">
    <property type="entry name" value="Citrate_synth"/>
    <property type="match status" value="1"/>
</dbReference>
<dbReference type="GeneID" id="24304008"/>
<comment type="catalytic activity">
    <reaction evidence="5 9">
        <text>oxaloacetate + acetyl-CoA + H2O = citrate + CoA + H(+)</text>
        <dbReference type="Rhea" id="RHEA:16845"/>
        <dbReference type="ChEBI" id="CHEBI:15377"/>
        <dbReference type="ChEBI" id="CHEBI:15378"/>
        <dbReference type="ChEBI" id="CHEBI:16452"/>
        <dbReference type="ChEBI" id="CHEBI:16947"/>
        <dbReference type="ChEBI" id="CHEBI:57287"/>
        <dbReference type="ChEBI" id="CHEBI:57288"/>
        <dbReference type="EC" id="2.3.3.16"/>
    </reaction>
</comment>
<dbReference type="EMBL" id="JAIQ01000131">
    <property type="protein sequence ID" value="KLD98214.1"/>
    <property type="molecule type" value="Genomic_DNA"/>
</dbReference>
<dbReference type="Gene3D" id="2.20.28.60">
    <property type="match status" value="1"/>
</dbReference>
<comment type="similarity">
    <text evidence="2 7 10">Belongs to the citrate synthase family.</text>
</comment>
<dbReference type="PANTHER" id="PTHR42871">
    <property type="entry name" value="CITRATE SYNTHASE"/>
    <property type="match status" value="1"/>
</dbReference>
<dbReference type="SUPFAM" id="SSF48256">
    <property type="entry name" value="Citrate synthase"/>
    <property type="match status" value="1"/>
</dbReference>
<dbReference type="NCBIfam" id="NF004126">
    <property type="entry name" value="PRK05614.1"/>
    <property type="match status" value="1"/>
</dbReference>
<dbReference type="InterPro" id="IPR019810">
    <property type="entry name" value="Citrate_synthase_AS"/>
</dbReference>
<keyword evidence="11" id="KW-0012">Acyltransferase</keyword>
<dbReference type="Gene3D" id="1.10.230.10">
    <property type="entry name" value="Cytochrome P450-Terp, domain 2"/>
    <property type="match status" value="1"/>
</dbReference>
<dbReference type="PANTHER" id="PTHR42871:SF1">
    <property type="entry name" value="CITRATE SYNTHASE"/>
    <property type="match status" value="1"/>
</dbReference>
<evidence type="ECO:0000256" key="3">
    <source>
        <dbReference type="ARBA" id="ARBA00022532"/>
    </source>
</evidence>
<dbReference type="UniPathway" id="UPA00223">
    <property type="reaction ID" value="UER00717"/>
</dbReference>
<dbReference type="RefSeq" id="WP_004510368.1">
    <property type="nucleotide sequence ID" value="NZ_JAIQ01000131.1"/>
</dbReference>